<keyword evidence="1" id="KW-0175">Coiled coil</keyword>
<evidence type="ECO:0000256" key="2">
    <source>
        <dbReference type="SAM" id="MobiDB-lite"/>
    </source>
</evidence>
<feature type="compositionally biased region" description="Basic and acidic residues" evidence="2">
    <location>
        <begin position="76"/>
        <end position="88"/>
    </location>
</feature>
<name>A0A395MIQ0_9HYPO</name>
<dbReference type="EMBL" id="PXXK01000238">
    <property type="protein sequence ID" value="RFN47701.1"/>
    <property type="molecule type" value="Genomic_DNA"/>
</dbReference>
<keyword evidence="4" id="KW-1185">Reference proteome</keyword>
<comment type="caution">
    <text evidence="3">The sequence shown here is derived from an EMBL/GenBank/DDBJ whole genome shotgun (WGS) entry which is preliminary data.</text>
</comment>
<dbReference type="SMART" id="SM00384">
    <property type="entry name" value="AT_hook"/>
    <property type="match status" value="7"/>
</dbReference>
<sequence length="657" mass="74152">MSPDPKPQTRKRGRPTNASKSADASASQDRPDEHEADNEESARSKQRGRPKKQIQEDATEETVAQEDKPRKKRGRPATEDKNAEKTKQDAAQPKQGRGRTSLEENQDEQELEQEATENSVQGKRKRGRPSLEKNKDDNEPEQEAVDKEAQPKRKRGRAKTYQDGQEPERQVAENEVQPRRKRGRPSLENDQNERETEEEMVKSIAQAKKRRGRPLAKDQNEAVDDSAKPQQKRKTNGKQAEHPDEQQGEESQPRKRGRKATQQPERPPVEPEDAEPTPRKKLQRKVPEPEQEEQETGEEHENRRSPRKSSGNGKRNAHGKTRRVQNPNVGVSQEDAEEQQAGKDTKKGGRRKGGKSSADSTNDIGQQQQQQQGTKKKRRGSKDNAQTDSDESLPSPQKPYLHIAPFKRTIRSSHIAAKWSPLSGLSLPTATSILTLAQRPILQRTATTRNRRTHATAALNLVSRRIERKLARGLPFPPASSTTSTRRRADADGGRAMELDFEAVLDGKQALDRQLQPAKHAVGLLKAEKDRMEKELEKDYEELRRLEANARAQTRERKDLFRKAHILAPTSWATIKHQDTEFVADKDEGSLKDLMDTPFEPLALQLAGHVDSIRGNLQQAEGVTPQLDRTKAALQDVLQRYLDADAYEHVLLGIAMD</sequence>
<dbReference type="InterPro" id="IPR025212">
    <property type="entry name" value="CAD_CENP-Q"/>
</dbReference>
<organism evidence="3 4">
    <name type="scientific">Fusarium flagelliforme</name>
    <dbReference type="NCBI Taxonomy" id="2675880"/>
    <lineage>
        <taxon>Eukaryota</taxon>
        <taxon>Fungi</taxon>
        <taxon>Dikarya</taxon>
        <taxon>Ascomycota</taxon>
        <taxon>Pezizomycotina</taxon>
        <taxon>Sordariomycetes</taxon>
        <taxon>Hypocreomycetidae</taxon>
        <taxon>Hypocreales</taxon>
        <taxon>Nectriaceae</taxon>
        <taxon>Fusarium</taxon>
        <taxon>Fusarium incarnatum-equiseti species complex</taxon>
    </lineage>
</organism>
<dbReference type="InterPro" id="IPR017956">
    <property type="entry name" value="AT_hook_DNA-bd_motif"/>
</dbReference>
<evidence type="ECO:0000313" key="4">
    <source>
        <dbReference type="Proteomes" id="UP000265631"/>
    </source>
</evidence>
<gene>
    <name evidence="3" type="ORF">FIE12Z_8038</name>
</gene>
<dbReference type="Proteomes" id="UP000265631">
    <property type="component" value="Unassembled WGS sequence"/>
</dbReference>
<feature type="compositionally biased region" description="Polar residues" evidence="2">
    <location>
        <begin position="383"/>
        <end position="395"/>
    </location>
</feature>
<dbReference type="PRINTS" id="PR00929">
    <property type="entry name" value="ATHOOK"/>
</dbReference>
<feature type="compositionally biased region" description="Acidic residues" evidence="2">
    <location>
        <begin position="104"/>
        <end position="115"/>
    </location>
</feature>
<feature type="compositionally biased region" description="Basic and acidic residues" evidence="2">
    <location>
        <begin position="166"/>
        <end position="178"/>
    </location>
</feature>
<dbReference type="AlphaFoldDB" id="A0A395MIQ0"/>
<proteinExistence type="predicted"/>
<protein>
    <submittedName>
        <fullName evidence="3">Cylicin ii</fullName>
    </submittedName>
</protein>
<dbReference type="Pfam" id="PF13094">
    <property type="entry name" value="CENP-Q"/>
    <property type="match status" value="1"/>
</dbReference>
<feature type="compositionally biased region" description="Low complexity" evidence="2">
    <location>
        <begin position="18"/>
        <end position="27"/>
    </location>
</feature>
<evidence type="ECO:0000313" key="3">
    <source>
        <dbReference type="EMBL" id="RFN47701.1"/>
    </source>
</evidence>
<dbReference type="GO" id="GO:0003677">
    <property type="term" value="F:DNA binding"/>
    <property type="evidence" value="ECO:0007669"/>
    <property type="project" value="InterPro"/>
</dbReference>
<evidence type="ECO:0000256" key="1">
    <source>
        <dbReference type="SAM" id="Coils"/>
    </source>
</evidence>
<feature type="region of interest" description="Disordered" evidence="2">
    <location>
        <begin position="1"/>
        <end position="400"/>
    </location>
</feature>
<feature type="compositionally biased region" description="Basic and acidic residues" evidence="2">
    <location>
        <begin position="185"/>
        <end position="194"/>
    </location>
</feature>
<accession>A0A395MIQ0</accession>
<feature type="coiled-coil region" evidence="1">
    <location>
        <begin position="522"/>
        <end position="563"/>
    </location>
</feature>
<dbReference type="STRING" id="2594813.A0A395MIQ0"/>
<reference evidence="3 4" key="1">
    <citation type="journal article" date="2018" name="PLoS Pathog.">
        <title>Evolution of structural diversity of trichothecenes, a family of toxins produced by plant pathogenic and entomopathogenic fungi.</title>
        <authorList>
            <person name="Proctor R.H."/>
            <person name="McCormick S.P."/>
            <person name="Kim H.S."/>
            <person name="Cardoza R.E."/>
            <person name="Stanley A.M."/>
            <person name="Lindo L."/>
            <person name="Kelly A."/>
            <person name="Brown D.W."/>
            <person name="Lee T."/>
            <person name="Vaughan M.M."/>
            <person name="Alexander N.J."/>
            <person name="Busman M."/>
            <person name="Gutierrez S."/>
        </authorList>
    </citation>
    <scope>NUCLEOTIDE SEQUENCE [LARGE SCALE GENOMIC DNA]</scope>
    <source>
        <strain evidence="3 4">NRRL 13405</strain>
    </source>
</reference>